<gene>
    <name evidence="1" type="ORF">NUZ5A_20188</name>
</gene>
<name>A0A812EU75_9ARCH</name>
<comment type="caution">
    <text evidence="1">The sequence shown here is derived from an EMBL/GenBank/DDBJ whole genome shotgun (WGS) entry which is preliminary data.</text>
</comment>
<dbReference type="AlphaFoldDB" id="A0A812EU75"/>
<organism evidence="1 2">
    <name type="scientific">Candidatus Nitrosotenuis uzonensis</name>
    <dbReference type="NCBI Taxonomy" id="1407055"/>
    <lineage>
        <taxon>Archaea</taxon>
        <taxon>Nitrososphaerota</taxon>
        <taxon>Candidatus Nitrosotenuis</taxon>
    </lineage>
</organism>
<evidence type="ECO:0000313" key="2">
    <source>
        <dbReference type="Proteomes" id="UP000655759"/>
    </source>
</evidence>
<dbReference type="EMBL" id="CAJNAQ010000002">
    <property type="protein sequence ID" value="CAE6486750.1"/>
    <property type="molecule type" value="Genomic_DNA"/>
</dbReference>
<reference evidence="1" key="1">
    <citation type="submission" date="2021-02" db="EMBL/GenBank/DDBJ databases">
        <authorList>
            <person name="Han P."/>
        </authorList>
    </citation>
    <scope>NUCLEOTIDE SEQUENCE</scope>
    <source>
        <strain evidence="1">Candidatus Nitrosotenuis uzonensis 5A</strain>
    </source>
</reference>
<protein>
    <submittedName>
        <fullName evidence="1">Uncharacterized protein</fullName>
    </submittedName>
</protein>
<dbReference type="Proteomes" id="UP000655759">
    <property type="component" value="Unassembled WGS sequence"/>
</dbReference>
<sequence length="47" mass="5312">MAFEHSNTTELKEISNPPYHYAKIILKIDQLKDLKAPLAGFELASQP</sequence>
<evidence type="ECO:0000313" key="1">
    <source>
        <dbReference type="EMBL" id="CAE6486750.1"/>
    </source>
</evidence>
<accession>A0A812EU75</accession>
<proteinExistence type="predicted"/>